<comment type="caution">
    <text evidence="1">The sequence shown here is derived from an EMBL/GenBank/DDBJ whole genome shotgun (WGS) entry which is preliminary data.</text>
</comment>
<gene>
    <name evidence="1" type="ORF">O181_120970</name>
</gene>
<dbReference type="Proteomes" id="UP000765509">
    <property type="component" value="Unassembled WGS sequence"/>
</dbReference>
<sequence>MDAPPRPNIKTHLKQLTHWFPGATKIWALKSLQKGISILNSALPHIANGLTSSVII</sequence>
<proteinExistence type="predicted"/>
<reference evidence="1" key="1">
    <citation type="submission" date="2021-03" db="EMBL/GenBank/DDBJ databases">
        <title>Draft genome sequence of rust myrtle Austropuccinia psidii MF-1, a brazilian biotype.</title>
        <authorList>
            <person name="Quecine M.C."/>
            <person name="Pachon D.M.R."/>
            <person name="Bonatelli M.L."/>
            <person name="Correr F.H."/>
            <person name="Franceschini L.M."/>
            <person name="Leite T.F."/>
            <person name="Margarido G.R.A."/>
            <person name="Almeida C.A."/>
            <person name="Ferrarezi J.A."/>
            <person name="Labate C.A."/>
        </authorList>
    </citation>
    <scope>NUCLEOTIDE SEQUENCE</scope>
    <source>
        <strain evidence="1">MF-1</strain>
    </source>
</reference>
<dbReference type="EMBL" id="AVOT02109562">
    <property type="protein sequence ID" value="MBW0581255.1"/>
    <property type="molecule type" value="Genomic_DNA"/>
</dbReference>
<organism evidence="1 2">
    <name type="scientific">Austropuccinia psidii MF-1</name>
    <dbReference type="NCBI Taxonomy" id="1389203"/>
    <lineage>
        <taxon>Eukaryota</taxon>
        <taxon>Fungi</taxon>
        <taxon>Dikarya</taxon>
        <taxon>Basidiomycota</taxon>
        <taxon>Pucciniomycotina</taxon>
        <taxon>Pucciniomycetes</taxon>
        <taxon>Pucciniales</taxon>
        <taxon>Sphaerophragmiaceae</taxon>
        <taxon>Austropuccinia</taxon>
    </lineage>
</organism>
<protein>
    <submittedName>
        <fullName evidence="1">Uncharacterized protein</fullName>
    </submittedName>
</protein>
<dbReference type="AlphaFoldDB" id="A0A9Q3Q1U7"/>
<evidence type="ECO:0000313" key="1">
    <source>
        <dbReference type="EMBL" id="MBW0581255.1"/>
    </source>
</evidence>
<name>A0A9Q3Q1U7_9BASI</name>
<feature type="non-terminal residue" evidence="1">
    <location>
        <position position="56"/>
    </location>
</feature>
<evidence type="ECO:0000313" key="2">
    <source>
        <dbReference type="Proteomes" id="UP000765509"/>
    </source>
</evidence>
<keyword evidence="2" id="KW-1185">Reference proteome</keyword>
<accession>A0A9Q3Q1U7</accession>